<evidence type="ECO:0000313" key="3">
    <source>
        <dbReference type="Proteomes" id="UP000317839"/>
    </source>
</evidence>
<accession>A0A545TCI2</accession>
<keyword evidence="1" id="KW-0732">Signal</keyword>
<gene>
    <name evidence="2" type="ORF">FLL45_08135</name>
</gene>
<feature type="signal peptide" evidence="1">
    <location>
        <begin position="1"/>
        <end position="18"/>
    </location>
</feature>
<dbReference type="EMBL" id="VIKR01000002">
    <property type="protein sequence ID" value="TQV74919.1"/>
    <property type="molecule type" value="Genomic_DNA"/>
</dbReference>
<name>A0A545TCI2_9GAMM</name>
<feature type="chain" id="PRO_5022150931" evidence="1">
    <location>
        <begin position="19"/>
        <end position="103"/>
    </location>
</feature>
<protein>
    <submittedName>
        <fullName evidence="2">Uncharacterized protein</fullName>
    </submittedName>
</protein>
<keyword evidence="3" id="KW-1185">Reference proteome</keyword>
<comment type="caution">
    <text evidence="2">The sequence shown here is derived from an EMBL/GenBank/DDBJ whole genome shotgun (WGS) entry which is preliminary data.</text>
</comment>
<dbReference type="RefSeq" id="WP_142941537.1">
    <property type="nucleotide sequence ID" value="NZ_VIKR01000002.1"/>
</dbReference>
<evidence type="ECO:0000256" key="1">
    <source>
        <dbReference type="SAM" id="SignalP"/>
    </source>
</evidence>
<evidence type="ECO:0000313" key="2">
    <source>
        <dbReference type="EMBL" id="TQV74919.1"/>
    </source>
</evidence>
<dbReference type="Proteomes" id="UP000317839">
    <property type="component" value="Unassembled WGS sequence"/>
</dbReference>
<organism evidence="2 3">
    <name type="scientific">Aliikangiella marina</name>
    <dbReference type="NCBI Taxonomy" id="1712262"/>
    <lineage>
        <taxon>Bacteria</taxon>
        <taxon>Pseudomonadati</taxon>
        <taxon>Pseudomonadota</taxon>
        <taxon>Gammaproteobacteria</taxon>
        <taxon>Oceanospirillales</taxon>
        <taxon>Pleioneaceae</taxon>
        <taxon>Aliikangiella</taxon>
    </lineage>
</organism>
<sequence>MKKLITTFLICFSFSAYAGKDCHYDKVVAIQAQKGSVLFQLVKDNQSIWKVMGEYNAPYLQSYQSVTQQAMASGEKIVVRYPEGHDCLANNFSTVPDMIRIYK</sequence>
<dbReference type="AlphaFoldDB" id="A0A545TCI2"/>
<reference evidence="2 3" key="1">
    <citation type="submission" date="2019-06" db="EMBL/GenBank/DDBJ databases">
        <title>Draft genome of Aliikangiella marina GYP-15.</title>
        <authorList>
            <person name="Wang G."/>
        </authorList>
    </citation>
    <scope>NUCLEOTIDE SEQUENCE [LARGE SCALE GENOMIC DNA]</scope>
    <source>
        <strain evidence="2 3">GYP-15</strain>
    </source>
</reference>
<proteinExistence type="predicted"/>